<keyword evidence="3" id="KW-0406">Ion transport</keyword>
<feature type="transmembrane region" description="Helical" evidence="7">
    <location>
        <begin position="292"/>
        <end position="313"/>
    </location>
</feature>
<feature type="transmembrane region" description="Helical" evidence="7">
    <location>
        <begin position="88"/>
        <end position="110"/>
    </location>
</feature>
<dbReference type="PANTHER" id="PTHR31632:SF2">
    <property type="entry name" value="PLASMA MEMBRANE IRON PERMEASE"/>
    <property type="match status" value="1"/>
</dbReference>
<evidence type="ECO:0000256" key="6">
    <source>
        <dbReference type="ARBA" id="ARBA00023136"/>
    </source>
</evidence>
<dbReference type="InterPro" id="IPR004923">
    <property type="entry name" value="FTR1/Fip1/EfeU"/>
</dbReference>
<dbReference type="EMBL" id="QGMG01000012">
    <property type="protein sequence ID" value="TVY59149.1"/>
    <property type="molecule type" value="Genomic_DNA"/>
</dbReference>
<feature type="transmembrane region" description="Helical" evidence="7">
    <location>
        <begin position="148"/>
        <end position="174"/>
    </location>
</feature>
<evidence type="ECO:0000256" key="5">
    <source>
        <dbReference type="ARBA" id="ARBA00022989"/>
    </source>
</evidence>
<accession>A0A7D8Z1F2</accession>
<reference evidence="8 9" key="1">
    <citation type="submission" date="2018-05" db="EMBL/GenBank/DDBJ databases">
        <title>Whole genome sequencing for identification of molecular markers to develop diagnostic detection tools for the regulated plant pathogen Lachnellula willkommii.</title>
        <authorList>
            <person name="Giroux E."/>
            <person name="Bilodeau G."/>
        </authorList>
    </citation>
    <scope>NUCLEOTIDE SEQUENCE [LARGE SCALE GENOMIC DNA]</scope>
    <source>
        <strain evidence="8 9">CBS 625.97</strain>
    </source>
</reference>
<evidence type="ECO:0000256" key="7">
    <source>
        <dbReference type="SAM" id="Phobius"/>
    </source>
</evidence>
<keyword evidence="3" id="KW-0813">Transport</keyword>
<dbReference type="Proteomes" id="UP000481288">
    <property type="component" value="Unassembled WGS sequence"/>
</dbReference>
<evidence type="ECO:0000256" key="4">
    <source>
        <dbReference type="ARBA" id="ARBA00022692"/>
    </source>
</evidence>
<evidence type="ECO:0000256" key="3">
    <source>
        <dbReference type="ARBA" id="ARBA00022496"/>
    </source>
</evidence>
<sequence>MTVNVFAVPVFFVVFRETLETAVIVSVLLAFLKQTLDGPNRDRAVYKKLVKQVWLGTIAGLVCCLIIGGGMIGAFYGLGKDRWANTEYYWEGSFAIFASVVISILGAALLRVSKMQEKWRVKLAKALETQKVTTGGRRGALKRWAEKYCMFMLPFITVLREGLEAVVFIAGVSFSSPASAVPLPVVIGLIAGFAAGWVLYKGGATSKLQYFLIISTCLLYLVAAGLLSRAVWYFEAQDWNNITGGDAAETGSGAGSYDIRRSVWHVNFGNPELNGGGGWGIFNAILGWQNSATYGSVISYNVYWIAIITGFFVMRYKETTGHLPLLKAKKPKASSDELSPSGSGIVRQDSVTKDPVKNVAAVNALPTRTISE</sequence>
<proteinExistence type="inferred from homology"/>
<evidence type="ECO:0000256" key="2">
    <source>
        <dbReference type="ARBA" id="ARBA00008333"/>
    </source>
</evidence>
<keyword evidence="3" id="KW-0408">Iron</keyword>
<evidence type="ECO:0000313" key="8">
    <source>
        <dbReference type="EMBL" id="TVY59149.1"/>
    </source>
</evidence>
<gene>
    <name evidence="8" type="primary">fip1</name>
    <name evidence="8" type="ORF">LCER1_G000756</name>
</gene>
<dbReference type="Pfam" id="PF03239">
    <property type="entry name" value="FTR1"/>
    <property type="match status" value="1"/>
</dbReference>
<keyword evidence="9" id="KW-1185">Reference proteome</keyword>
<feature type="transmembrane region" description="Helical" evidence="7">
    <location>
        <begin position="212"/>
        <end position="234"/>
    </location>
</feature>
<feature type="transmembrane region" description="Helical" evidence="7">
    <location>
        <begin position="53"/>
        <end position="76"/>
    </location>
</feature>
<feature type="transmembrane region" description="Helical" evidence="7">
    <location>
        <begin position="6"/>
        <end position="32"/>
    </location>
</feature>
<organism evidence="8 9">
    <name type="scientific">Lachnellula cervina</name>
    <dbReference type="NCBI Taxonomy" id="1316786"/>
    <lineage>
        <taxon>Eukaryota</taxon>
        <taxon>Fungi</taxon>
        <taxon>Dikarya</taxon>
        <taxon>Ascomycota</taxon>
        <taxon>Pezizomycotina</taxon>
        <taxon>Leotiomycetes</taxon>
        <taxon>Helotiales</taxon>
        <taxon>Lachnaceae</taxon>
        <taxon>Lachnellula</taxon>
    </lineage>
</organism>
<evidence type="ECO:0000313" key="9">
    <source>
        <dbReference type="Proteomes" id="UP000481288"/>
    </source>
</evidence>
<dbReference type="PANTHER" id="PTHR31632">
    <property type="entry name" value="IRON TRANSPORTER FTH1"/>
    <property type="match status" value="1"/>
</dbReference>
<feature type="transmembrane region" description="Helical" evidence="7">
    <location>
        <begin position="180"/>
        <end position="200"/>
    </location>
</feature>
<comment type="subcellular location">
    <subcellularLocation>
        <location evidence="1">Membrane</location>
        <topology evidence="1">Multi-pass membrane protein</topology>
    </subcellularLocation>
</comment>
<comment type="similarity">
    <text evidence="2">Belongs to the oxidase-dependent Fe transporter (OFeT) (TC 9.A.10.1) family.</text>
</comment>
<evidence type="ECO:0000256" key="1">
    <source>
        <dbReference type="ARBA" id="ARBA00004141"/>
    </source>
</evidence>
<protein>
    <submittedName>
        <fullName evidence="8">Plasma membrane iron permease</fullName>
    </submittedName>
</protein>
<dbReference type="AlphaFoldDB" id="A0A7D8Z1F2"/>
<comment type="caution">
    <text evidence="8">The sequence shown here is derived from an EMBL/GenBank/DDBJ whole genome shotgun (WGS) entry which is preliminary data.</text>
</comment>
<keyword evidence="6 7" id="KW-0472">Membrane</keyword>
<dbReference type="GO" id="GO:0015093">
    <property type="term" value="F:ferrous iron transmembrane transporter activity"/>
    <property type="evidence" value="ECO:0007669"/>
    <property type="project" value="TreeGrafter"/>
</dbReference>
<keyword evidence="5 7" id="KW-1133">Transmembrane helix</keyword>
<keyword evidence="4 7" id="KW-0812">Transmembrane</keyword>
<dbReference type="GO" id="GO:0033573">
    <property type="term" value="C:high-affinity iron permease complex"/>
    <property type="evidence" value="ECO:0007669"/>
    <property type="project" value="InterPro"/>
</dbReference>
<keyword evidence="3" id="KW-0410">Iron transport</keyword>
<name>A0A7D8Z1F2_9HELO</name>
<dbReference type="OrthoDB" id="4364at2759"/>